<dbReference type="OrthoDB" id="8862460at2759"/>
<keyword evidence="2" id="KW-0732">Signal</keyword>
<feature type="region of interest" description="Disordered" evidence="1">
    <location>
        <begin position="74"/>
        <end position="100"/>
    </location>
</feature>
<keyword evidence="4" id="KW-1185">Reference proteome</keyword>
<feature type="chain" id="PRO_5001705456" evidence="2">
    <location>
        <begin position="22"/>
        <end position="114"/>
    </location>
</feature>
<evidence type="ECO:0000313" key="3">
    <source>
        <dbReference type="EMBL" id="KER32530.1"/>
    </source>
</evidence>
<dbReference type="CTD" id="20315595"/>
<dbReference type="KEGG" id="ovi:T265_01407"/>
<gene>
    <name evidence="3" type="ORF">T265_01407</name>
</gene>
<sequence>MKRGLKVGWNTLLIRWLKTLGQSITGSNGRRGLRVSVNLMLYLNPNCTKSAGSLVQHIQLLKNVMRKFSWAPTAVPPEGSTRAGILPGCPSLDRGSREAGRVRTTDLPVSKFAL</sequence>
<name>A0A075A9U6_OPIVI</name>
<dbReference type="STRING" id="6198.A0A075A9U6"/>
<evidence type="ECO:0000256" key="2">
    <source>
        <dbReference type="SAM" id="SignalP"/>
    </source>
</evidence>
<organism evidence="3 4">
    <name type="scientific">Opisthorchis viverrini</name>
    <name type="common">Southeast Asian liver fluke</name>
    <dbReference type="NCBI Taxonomy" id="6198"/>
    <lineage>
        <taxon>Eukaryota</taxon>
        <taxon>Metazoa</taxon>
        <taxon>Spiralia</taxon>
        <taxon>Lophotrochozoa</taxon>
        <taxon>Platyhelminthes</taxon>
        <taxon>Trematoda</taxon>
        <taxon>Digenea</taxon>
        <taxon>Opisthorchiida</taxon>
        <taxon>Opisthorchiata</taxon>
        <taxon>Opisthorchiidae</taxon>
        <taxon>Opisthorchis</taxon>
    </lineage>
</organism>
<dbReference type="AlphaFoldDB" id="A0A075A9U6"/>
<dbReference type="EMBL" id="KL596633">
    <property type="protein sequence ID" value="KER32530.1"/>
    <property type="molecule type" value="Genomic_DNA"/>
</dbReference>
<dbReference type="RefSeq" id="XP_009163697.1">
    <property type="nucleotide sequence ID" value="XM_009165433.1"/>
</dbReference>
<accession>A0A075A9U6</accession>
<dbReference type="GeneID" id="20315595"/>
<feature type="signal peptide" evidence="2">
    <location>
        <begin position="1"/>
        <end position="21"/>
    </location>
</feature>
<reference evidence="3 4" key="1">
    <citation type="submission" date="2013-11" db="EMBL/GenBank/DDBJ databases">
        <title>Opisthorchis viverrini - life in the bile duct.</title>
        <authorList>
            <person name="Young N.D."/>
            <person name="Nagarajan N."/>
            <person name="Lin S.J."/>
            <person name="Korhonen P.K."/>
            <person name="Jex A.R."/>
            <person name="Hall R.S."/>
            <person name="Safavi-Hemami H."/>
            <person name="Kaewkong W."/>
            <person name="Bertrand D."/>
            <person name="Gao S."/>
            <person name="Seet Q."/>
            <person name="Wongkham S."/>
            <person name="Teh B.T."/>
            <person name="Wongkham C."/>
            <person name="Intapan P.M."/>
            <person name="Maleewong W."/>
            <person name="Yang X."/>
            <person name="Hu M."/>
            <person name="Wang Z."/>
            <person name="Hofmann A."/>
            <person name="Sternberg P.W."/>
            <person name="Tan P."/>
            <person name="Wang J."/>
            <person name="Gasser R.B."/>
        </authorList>
    </citation>
    <scope>NUCLEOTIDE SEQUENCE [LARGE SCALE GENOMIC DNA]</scope>
</reference>
<dbReference type="Proteomes" id="UP000054324">
    <property type="component" value="Unassembled WGS sequence"/>
</dbReference>
<evidence type="ECO:0000256" key="1">
    <source>
        <dbReference type="SAM" id="MobiDB-lite"/>
    </source>
</evidence>
<protein>
    <submittedName>
        <fullName evidence="3">Uncharacterized protein</fullName>
    </submittedName>
</protein>
<evidence type="ECO:0000313" key="4">
    <source>
        <dbReference type="Proteomes" id="UP000054324"/>
    </source>
</evidence>
<proteinExistence type="predicted"/>